<evidence type="ECO:0000256" key="11">
    <source>
        <dbReference type="ARBA" id="ARBA00023098"/>
    </source>
</evidence>
<dbReference type="GO" id="GO:0016874">
    <property type="term" value="F:ligase activity"/>
    <property type="evidence" value="ECO:0007669"/>
    <property type="project" value="UniProtKB-KW"/>
</dbReference>
<dbReference type="InterPro" id="IPR033717">
    <property type="entry name" value="UDPK"/>
</dbReference>
<evidence type="ECO:0000256" key="15">
    <source>
        <dbReference type="SAM" id="Phobius"/>
    </source>
</evidence>
<keyword evidence="7" id="KW-0547">Nucleotide-binding</keyword>
<evidence type="ECO:0000256" key="5">
    <source>
        <dbReference type="ARBA" id="ARBA00022679"/>
    </source>
</evidence>
<keyword evidence="4" id="KW-0444">Lipid biosynthesis</keyword>
<keyword evidence="13" id="KW-0594">Phospholipid biosynthesis</keyword>
<gene>
    <name evidence="16" type="ORF">QQ020_03865</name>
</gene>
<accession>A0ABT8L2B3</accession>
<proteinExistence type="inferred from homology"/>
<dbReference type="EMBL" id="JAUJEB010000001">
    <property type="protein sequence ID" value="MDN5211166.1"/>
    <property type="molecule type" value="Genomic_DNA"/>
</dbReference>
<dbReference type="RefSeq" id="WP_346756501.1">
    <property type="nucleotide sequence ID" value="NZ_JAUJEB010000001.1"/>
</dbReference>
<dbReference type="CDD" id="cd14265">
    <property type="entry name" value="UDPK_IM_like"/>
    <property type="match status" value="1"/>
</dbReference>
<dbReference type="PANTHER" id="PTHR34299:SF1">
    <property type="entry name" value="DIACYLGLYCEROL KINASE"/>
    <property type="match status" value="1"/>
</dbReference>
<keyword evidence="14" id="KW-1208">Phospholipid metabolism</keyword>
<keyword evidence="12 15" id="KW-0472">Membrane</keyword>
<keyword evidence="6 15" id="KW-0812">Transmembrane</keyword>
<keyword evidence="10 15" id="KW-1133">Transmembrane helix</keyword>
<evidence type="ECO:0000256" key="6">
    <source>
        <dbReference type="ARBA" id="ARBA00022692"/>
    </source>
</evidence>
<dbReference type="InterPro" id="IPR036945">
    <property type="entry name" value="DAGK_sf"/>
</dbReference>
<feature type="transmembrane region" description="Helical" evidence="15">
    <location>
        <begin position="97"/>
        <end position="121"/>
    </location>
</feature>
<dbReference type="EC" id="2.7.1.-" evidence="16"/>
<keyword evidence="16" id="KW-0436">Ligase</keyword>
<keyword evidence="11" id="KW-0443">Lipid metabolism</keyword>
<reference evidence="16" key="1">
    <citation type="submission" date="2023-06" db="EMBL/GenBank/DDBJ databases">
        <title>Genomic of Agaribacillus aureum.</title>
        <authorList>
            <person name="Wang G."/>
        </authorList>
    </citation>
    <scope>NUCLEOTIDE SEQUENCE</scope>
    <source>
        <strain evidence="16">BMA12</strain>
    </source>
</reference>
<evidence type="ECO:0000256" key="8">
    <source>
        <dbReference type="ARBA" id="ARBA00022777"/>
    </source>
</evidence>
<protein>
    <submittedName>
        <fullName evidence="16">Diacylglycerol kinase family protein</fullName>
        <ecNumber evidence="16">2.7.1.-</ecNumber>
    </submittedName>
</protein>
<evidence type="ECO:0000256" key="13">
    <source>
        <dbReference type="ARBA" id="ARBA00023209"/>
    </source>
</evidence>
<evidence type="ECO:0000256" key="10">
    <source>
        <dbReference type="ARBA" id="ARBA00022989"/>
    </source>
</evidence>
<evidence type="ECO:0000256" key="9">
    <source>
        <dbReference type="ARBA" id="ARBA00022840"/>
    </source>
</evidence>
<evidence type="ECO:0000256" key="14">
    <source>
        <dbReference type="ARBA" id="ARBA00023264"/>
    </source>
</evidence>
<comment type="caution">
    <text evidence="16">The sequence shown here is derived from an EMBL/GenBank/DDBJ whole genome shotgun (WGS) entry which is preliminary data.</text>
</comment>
<comment type="similarity">
    <text evidence="2">Belongs to the bacterial diacylglycerol kinase family.</text>
</comment>
<dbReference type="Proteomes" id="UP001172083">
    <property type="component" value="Unassembled WGS sequence"/>
</dbReference>
<keyword evidence="17" id="KW-1185">Reference proteome</keyword>
<dbReference type="PANTHER" id="PTHR34299">
    <property type="entry name" value="DIACYLGLYCEROL KINASE"/>
    <property type="match status" value="1"/>
</dbReference>
<keyword evidence="8 16" id="KW-0418">Kinase</keyword>
<keyword evidence="9" id="KW-0067">ATP-binding</keyword>
<keyword evidence="3" id="KW-1003">Cell membrane</keyword>
<evidence type="ECO:0000313" key="16">
    <source>
        <dbReference type="EMBL" id="MDN5211166.1"/>
    </source>
</evidence>
<sequence length="124" mass="13881">MARFSINFGKSLQSFKYAFKGLLEVFKNENNFRFHLLATSITVGMGFYFSVTTTEWLFIIVFIGMVTMAEVFNTAMEKMVDWQSPDPNPQAGKIKDVAAAAVLLASGAAFVGGILIFYKYFMCL</sequence>
<evidence type="ECO:0000256" key="3">
    <source>
        <dbReference type="ARBA" id="ARBA00022475"/>
    </source>
</evidence>
<name>A0ABT8L2B3_9BACT</name>
<evidence type="ECO:0000256" key="4">
    <source>
        <dbReference type="ARBA" id="ARBA00022516"/>
    </source>
</evidence>
<keyword evidence="5 16" id="KW-0808">Transferase</keyword>
<evidence type="ECO:0000256" key="7">
    <source>
        <dbReference type="ARBA" id="ARBA00022741"/>
    </source>
</evidence>
<comment type="subcellular location">
    <subcellularLocation>
        <location evidence="1">Cell membrane</location>
        <topology evidence="1">Multi-pass membrane protein</topology>
    </subcellularLocation>
</comment>
<dbReference type="GO" id="GO:0016301">
    <property type="term" value="F:kinase activity"/>
    <property type="evidence" value="ECO:0007669"/>
    <property type="project" value="UniProtKB-KW"/>
</dbReference>
<organism evidence="16 17">
    <name type="scientific">Agaribacillus aureus</name>
    <dbReference type="NCBI Taxonomy" id="3051825"/>
    <lineage>
        <taxon>Bacteria</taxon>
        <taxon>Pseudomonadati</taxon>
        <taxon>Bacteroidota</taxon>
        <taxon>Cytophagia</taxon>
        <taxon>Cytophagales</taxon>
        <taxon>Splendidivirgaceae</taxon>
        <taxon>Agaribacillus</taxon>
    </lineage>
</organism>
<feature type="transmembrane region" description="Helical" evidence="15">
    <location>
        <begin position="56"/>
        <end position="76"/>
    </location>
</feature>
<dbReference type="Gene3D" id="1.10.287.3610">
    <property type="match status" value="1"/>
</dbReference>
<evidence type="ECO:0000256" key="2">
    <source>
        <dbReference type="ARBA" id="ARBA00005967"/>
    </source>
</evidence>
<dbReference type="Pfam" id="PF01219">
    <property type="entry name" value="DAGK_prokar"/>
    <property type="match status" value="1"/>
</dbReference>
<evidence type="ECO:0000256" key="1">
    <source>
        <dbReference type="ARBA" id="ARBA00004651"/>
    </source>
</evidence>
<dbReference type="InterPro" id="IPR000829">
    <property type="entry name" value="DAGK"/>
</dbReference>
<evidence type="ECO:0000313" key="17">
    <source>
        <dbReference type="Proteomes" id="UP001172083"/>
    </source>
</evidence>
<evidence type="ECO:0000256" key="12">
    <source>
        <dbReference type="ARBA" id="ARBA00023136"/>
    </source>
</evidence>